<dbReference type="SUPFAM" id="SSF49503">
    <property type="entry name" value="Cupredoxins"/>
    <property type="match status" value="1"/>
</dbReference>
<evidence type="ECO:0000256" key="1">
    <source>
        <dbReference type="ARBA" id="ARBA00004141"/>
    </source>
</evidence>
<feature type="chain" id="PRO_5006425281" description="Cytochrome c oxidase subunit 2" evidence="20">
    <location>
        <begin position="27"/>
        <end position="380"/>
    </location>
</feature>
<dbReference type="InterPro" id="IPR008972">
    <property type="entry name" value="Cupredoxin"/>
</dbReference>
<dbReference type="EC" id="7.1.1.9" evidence="18"/>
<dbReference type="Gene3D" id="1.10.287.90">
    <property type="match status" value="1"/>
</dbReference>
<feature type="signal peptide" evidence="20">
    <location>
        <begin position="1"/>
        <end position="26"/>
    </location>
</feature>
<dbReference type="NCBIfam" id="TIGR02866">
    <property type="entry name" value="CoxB"/>
    <property type="match status" value="1"/>
</dbReference>
<keyword evidence="9 17" id="KW-0249">Electron transport</keyword>
<keyword evidence="11 16" id="KW-0408">Iron</keyword>
<dbReference type="InterPro" id="IPR045187">
    <property type="entry name" value="CcO_II"/>
</dbReference>
<evidence type="ECO:0000256" key="20">
    <source>
        <dbReference type="SAM" id="SignalP"/>
    </source>
</evidence>
<evidence type="ECO:0000259" key="22">
    <source>
        <dbReference type="PROSITE" id="PS50999"/>
    </source>
</evidence>
<keyword evidence="20" id="KW-0732">Signal</keyword>
<evidence type="ECO:0000256" key="18">
    <source>
        <dbReference type="RuleBase" id="RU004024"/>
    </source>
</evidence>
<dbReference type="GO" id="GO:0005507">
    <property type="term" value="F:copper ion binding"/>
    <property type="evidence" value="ECO:0007669"/>
    <property type="project" value="InterPro"/>
</dbReference>
<feature type="transmembrane region" description="Helical" evidence="19">
    <location>
        <begin position="50"/>
        <end position="73"/>
    </location>
</feature>
<organism evidence="24 25">
    <name type="scientific">SAR92 bacterium BACL26 MAG-121220-bin70</name>
    <dbReference type="NCBI Taxonomy" id="1655626"/>
    <lineage>
        <taxon>Bacteria</taxon>
        <taxon>Pseudomonadati</taxon>
        <taxon>Pseudomonadota</taxon>
        <taxon>Gammaproteobacteria</taxon>
        <taxon>Cellvibrionales</taxon>
        <taxon>Porticoccaceae</taxon>
        <taxon>SAR92 clade</taxon>
    </lineage>
</organism>
<dbReference type="Gene3D" id="1.10.760.10">
    <property type="entry name" value="Cytochrome c-like domain"/>
    <property type="match status" value="1"/>
</dbReference>
<comment type="caution">
    <text evidence="24">The sequence shown here is derived from an EMBL/GenBank/DDBJ whole genome shotgun (WGS) entry which is preliminary data.</text>
</comment>
<evidence type="ECO:0000256" key="10">
    <source>
        <dbReference type="ARBA" id="ARBA00022989"/>
    </source>
</evidence>
<dbReference type="AlphaFoldDB" id="A0A0R2UC49"/>
<dbReference type="EMBL" id="LICA01000020">
    <property type="protein sequence ID" value="KRO97052.1"/>
    <property type="molecule type" value="Genomic_DNA"/>
</dbReference>
<proteinExistence type="inferred from homology"/>
<evidence type="ECO:0000256" key="15">
    <source>
        <dbReference type="ARBA" id="ARBA00047816"/>
    </source>
</evidence>
<feature type="domain" description="Cytochrome oxidase subunit II copper A binding" evidence="21">
    <location>
        <begin position="123"/>
        <end position="260"/>
    </location>
</feature>
<dbReference type="InterPro" id="IPR009056">
    <property type="entry name" value="Cyt_c-like_dom"/>
</dbReference>
<dbReference type="Gene3D" id="2.60.40.420">
    <property type="entry name" value="Cupredoxins - blue copper proteins"/>
    <property type="match status" value="1"/>
</dbReference>
<dbReference type="PROSITE" id="PS50999">
    <property type="entry name" value="COX2_TM"/>
    <property type="match status" value="1"/>
</dbReference>
<dbReference type="InterPro" id="IPR014222">
    <property type="entry name" value="Cyt_c_oxidase_su2"/>
</dbReference>
<evidence type="ECO:0000256" key="7">
    <source>
        <dbReference type="ARBA" id="ARBA00022723"/>
    </source>
</evidence>
<evidence type="ECO:0000256" key="2">
    <source>
        <dbReference type="ARBA" id="ARBA00007866"/>
    </source>
</evidence>
<dbReference type="GO" id="GO:0042773">
    <property type="term" value="P:ATP synthesis coupled electron transport"/>
    <property type="evidence" value="ECO:0007669"/>
    <property type="project" value="TreeGrafter"/>
</dbReference>
<feature type="domain" description="Cytochrome oxidase subunit II transmembrane region profile" evidence="22">
    <location>
        <begin position="27"/>
        <end position="122"/>
    </location>
</feature>
<dbReference type="GO" id="GO:0004129">
    <property type="term" value="F:cytochrome-c oxidase activity"/>
    <property type="evidence" value="ECO:0007669"/>
    <property type="project" value="UniProtKB-EC"/>
</dbReference>
<comment type="cofactor">
    <cofactor evidence="18">
        <name>Cu cation</name>
        <dbReference type="ChEBI" id="CHEBI:23378"/>
    </cofactor>
    <text evidence="18">Binds a copper A center.</text>
</comment>
<evidence type="ECO:0000256" key="5">
    <source>
        <dbReference type="ARBA" id="ARBA00022660"/>
    </source>
</evidence>
<gene>
    <name evidence="24" type="ORF">ABS24_02705</name>
</gene>
<comment type="catalytic activity">
    <reaction evidence="15 18">
        <text>4 Fe(II)-[cytochrome c] + O2 + 8 H(+)(in) = 4 Fe(III)-[cytochrome c] + 2 H2O + 4 H(+)(out)</text>
        <dbReference type="Rhea" id="RHEA:11436"/>
        <dbReference type="Rhea" id="RHEA-COMP:10350"/>
        <dbReference type="Rhea" id="RHEA-COMP:14399"/>
        <dbReference type="ChEBI" id="CHEBI:15377"/>
        <dbReference type="ChEBI" id="CHEBI:15378"/>
        <dbReference type="ChEBI" id="CHEBI:15379"/>
        <dbReference type="ChEBI" id="CHEBI:29033"/>
        <dbReference type="ChEBI" id="CHEBI:29034"/>
        <dbReference type="EC" id="7.1.1.9"/>
    </reaction>
</comment>
<dbReference type="PANTHER" id="PTHR22888:SF9">
    <property type="entry name" value="CYTOCHROME C OXIDASE SUBUNIT 2"/>
    <property type="match status" value="1"/>
</dbReference>
<evidence type="ECO:0000256" key="6">
    <source>
        <dbReference type="ARBA" id="ARBA00022692"/>
    </source>
</evidence>
<dbReference type="SUPFAM" id="SSF81464">
    <property type="entry name" value="Cytochrome c oxidase subunit II-like, transmembrane region"/>
    <property type="match status" value="1"/>
</dbReference>
<evidence type="ECO:0000256" key="3">
    <source>
        <dbReference type="ARBA" id="ARBA00022448"/>
    </source>
</evidence>
<dbReference type="Pfam" id="PF02790">
    <property type="entry name" value="COX2_TM"/>
    <property type="match status" value="1"/>
</dbReference>
<dbReference type="SUPFAM" id="SSF46626">
    <property type="entry name" value="Cytochrome c"/>
    <property type="match status" value="1"/>
</dbReference>
<evidence type="ECO:0000256" key="17">
    <source>
        <dbReference type="RuleBase" id="RU000456"/>
    </source>
</evidence>
<dbReference type="InterPro" id="IPR036257">
    <property type="entry name" value="Cyt_c_oxidase_su2_TM_sf"/>
</dbReference>
<dbReference type="PROSITE" id="PS50857">
    <property type="entry name" value="COX2_CUA"/>
    <property type="match status" value="1"/>
</dbReference>
<dbReference type="Pfam" id="PF00116">
    <property type="entry name" value="COX2"/>
    <property type="match status" value="1"/>
</dbReference>
<dbReference type="InterPro" id="IPR036909">
    <property type="entry name" value="Cyt_c-like_dom_sf"/>
</dbReference>
<name>A0A0R2UC49_9GAMM</name>
<keyword evidence="12 18" id="KW-0186">Copper</keyword>
<evidence type="ECO:0000256" key="8">
    <source>
        <dbReference type="ARBA" id="ARBA00022967"/>
    </source>
</evidence>
<dbReference type="PROSITE" id="PS51007">
    <property type="entry name" value="CYTC"/>
    <property type="match status" value="1"/>
</dbReference>
<evidence type="ECO:0000256" key="13">
    <source>
        <dbReference type="ARBA" id="ARBA00023136"/>
    </source>
</evidence>
<comment type="function">
    <text evidence="14 18">Subunits I and II form the functional core of the enzyme complex. Electrons originating in cytochrome c are transferred via heme a and Cu(A) to the binuclear center formed by heme a3 and Cu(B).</text>
</comment>
<evidence type="ECO:0000259" key="21">
    <source>
        <dbReference type="PROSITE" id="PS50857"/>
    </source>
</evidence>
<evidence type="ECO:0000256" key="11">
    <source>
        <dbReference type="ARBA" id="ARBA00023004"/>
    </source>
</evidence>
<accession>A0A0R2UC49</accession>
<evidence type="ECO:0000256" key="4">
    <source>
        <dbReference type="ARBA" id="ARBA00022617"/>
    </source>
</evidence>
<evidence type="ECO:0000259" key="23">
    <source>
        <dbReference type="PROSITE" id="PS51007"/>
    </source>
</evidence>
<keyword evidence="5 17" id="KW-0679">Respiratory chain</keyword>
<dbReference type="PRINTS" id="PR01166">
    <property type="entry name" value="CYCOXIDASEII"/>
</dbReference>
<evidence type="ECO:0000256" key="16">
    <source>
        <dbReference type="PROSITE-ProRule" id="PRU00433"/>
    </source>
</evidence>
<dbReference type="GO" id="GO:0016491">
    <property type="term" value="F:oxidoreductase activity"/>
    <property type="evidence" value="ECO:0007669"/>
    <property type="project" value="InterPro"/>
</dbReference>
<evidence type="ECO:0000256" key="12">
    <source>
        <dbReference type="ARBA" id="ARBA00023008"/>
    </source>
</evidence>
<dbReference type="PANTHER" id="PTHR22888">
    <property type="entry name" value="CYTOCHROME C OXIDASE, SUBUNIT II"/>
    <property type="match status" value="1"/>
</dbReference>
<dbReference type="InterPro" id="IPR001505">
    <property type="entry name" value="Copper_CuA"/>
</dbReference>
<dbReference type="PROSITE" id="PS00078">
    <property type="entry name" value="COX2"/>
    <property type="match status" value="1"/>
</dbReference>
<dbReference type="GO" id="GO:0020037">
    <property type="term" value="F:heme binding"/>
    <property type="evidence" value="ECO:0007669"/>
    <property type="project" value="InterPro"/>
</dbReference>
<keyword evidence="3 17" id="KW-0813">Transport</keyword>
<dbReference type="Pfam" id="PF13442">
    <property type="entry name" value="Cytochrome_CBB3"/>
    <property type="match status" value="1"/>
</dbReference>
<evidence type="ECO:0000256" key="14">
    <source>
        <dbReference type="ARBA" id="ARBA00024688"/>
    </source>
</evidence>
<dbReference type="InterPro" id="IPR011759">
    <property type="entry name" value="Cyt_c_oxidase_su2_TM_dom"/>
</dbReference>
<keyword evidence="7 16" id="KW-0479">Metal-binding</keyword>
<keyword evidence="10 19" id="KW-1133">Transmembrane helix</keyword>
<feature type="transmembrane region" description="Helical" evidence="19">
    <location>
        <begin position="94"/>
        <end position="116"/>
    </location>
</feature>
<evidence type="ECO:0000256" key="19">
    <source>
        <dbReference type="SAM" id="Phobius"/>
    </source>
</evidence>
<dbReference type="InterPro" id="IPR002429">
    <property type="entry name" value="CcO_II-like_C"/>
</dbReference>
<comment type="similarity">
    <text evidence="2 17">Belongs to the cytochrome c oxidase subunit 2 family.</text>
</comment>
<feature type="domain" description="Cytochrome c" evidence="23">
    <location>
        <begin position="280"/>
        <end position="360"/>
    </location>
</feature>
<evidence type="ECO:0000313" key="24">
    <source>
        <dbReference type="EMBL" id="KRO97052.1"/>
    </source>
</evidence>
<dbReference type="Proteomes" id="UP000051213">
    <property type="component" value="Unassembled WGS sequence"/>
</dbReference>
<sequence length="380" mass="41763">MLKRAKALFLGLPSLASLLFAGGVSAESAATQLNMPQGVTEVSQAAYDIHMIMIWICTVIGVLVFGFMFYIMYAHRKSKGVTAANFHENLTVEVLWTVIPALILIVMAVPATTALLKAYDTGNPDIDIKVTGYQWKWQYEYIGEGVKFMSELRTSQDEIYGREPKGEHYLREVTQPLVIPTNKKVRFLITGNDVIHSWWVPDFGVKRDAVPGLFTAAWAKTDKPGTYVGQCTELCGLGHAFMPIVVEVKEEAEYDAWLAGKKEEVAVYASTIGKQWAFDELMVKGEEVYGRSCAGCHQENGEGVPGVFPALKGSPIVLGPAEGHIDILINGVAGTAMQSFAEQLSEVEIAAVVHYKRNAWGNDVGDIVQPIDVLNFKQSQ</sequence>
<keyword evidence="4 16" id="KW-0349">Heme</keyword>
<evidence type="ECO:0000256" key="9">
    <source>
        <dbReference type="ARBA" id="ARBA00022982"/>
    </source>
</evidence>
<keyword evidence="8" id="KW-1278">Translocase</keyword>
<reference evidence="24 25" key="1">
    <citation type="submission" date="2015-10" db="EMBL/GenBank/DDBJ databases">
        <title>Metagenome-Assembled Genomes uncover a global brackish microbiome.</title>
        <authorList>
            <person name="Hugerth L.W."/>
            <person name="Larsson J."/>
            <person name="Alneberg J."/>
            <person name="Lindh M.V."/>
            <person name="Legrand C."/>
            <person name="Pinhassi J."/>
            <person name="Andersson A.F."/>
        </authorList>
    </citation>
    <scope>NUCLEOTIDE SEQUENCE [LARGE SCALE GENOMIC DNA]</scope>
    <source>
        <strain evidence="24">BACL26 MAG-121220-bin70</strain>
    </source>
</reference>
<dbReference type="GO" id="GO:0005886">
    <property type="term" value="C:plasma membrane"/>
    <property type="evidence" value="ECO:0007669"/>
    <property type="project" value="UniProtKB-SubCell"/>
</dbReference>
<protein>
    <recommendedName>
        <fullName evidence="18">Cytochrome c oxidase subunit 2</fullName>
        <ecNumber evidence="18">7.1.1.9</ecNumber>
    </recommendedName>
</protein>
<keyword evidence="13 19" id="KW-0472">Membrane</keyword>
<comment type="subcellular location">
    <subcellularLocation>
        <location evidence="17">Cell membrane</location>
        <topology evidence="17">Multi-pass membrane protein</topology>
    </subcellularLocation>
    <subcellularLocation>
        <location evidence="1">Membrane</location>
        <topology evidence="1">Multi-pass membrane protein</topology>
    </subcellularLocation>
</comment>
<keyword evidence="6 17" id="KW-0812">Transmembrane</keyword>
<evidence type="ECO:0000313" key="25">
    <source>
        <dbReference type="Proteomes" id="UP000051213"/>
    </source>
</evidence>